<feature type="region of interest" description="Disordered" evidence="1">
    <location>
        <begin position="115"/>
        <end position="136"/>
    </location>
</feature>
<feature type="compositionally biased region" description="Low complexity" evidence="1">
    <location>
        <begin position="115"/>
        <end position="124"/>
    </location>
</feature>
<dbReference type="EMBL" id="PDVP01000015">
    <property type="protein sequence ID" value="PHP65465.1"/>
    <property type="molecule type" value="Genomic_DNA"/>
</dbReference>
<dbReference type="AlphaFoldDB" id="A0A2G1QIX1"/>
<dbReference type="CDD" id="cd00586">
    <property type="entry name" value="4HBT"/>
    <property type="match status" value="1"/>
</dbReference>
<dbReference type="SUPFAM" id="SSF54637">
    <property type="entry name" value="Thioesterase/thiol ester dehydrase-isomerase"/>
    <property type="match status" value="2"/>
</dbReference>
<accession>A0A2G1QIX1</accession>
<dbReference type="Gene3D" id="3.10.129.10">
    <property type="entry name" value="Hotdog Thioesterase"/>
    <property type="match status" value="2"/>
</dbReference>
<gene>
    <name evidence="2" type="ORF">CSC94_19100</name>
</gene>
<name>A0A2G1QIX1_9HYPH</name>
<proteinExistence type="predicted"/>
<evidence type="ECO:0000256" key="1">
    <source>
        <dbReference type="SAM" id="MobiDB-lite"/>
    </source>
</evidence>
<evidence type="ECO:0008006" key="4">
    <source>
        <dbReference type="Google" id="ProtNLM"/>
    </source>
</evidence>
<sequence>MSLLIETHRSFVNTWECDENVHLNVQFYLKRFDEAARFFALAHGRDHAGPLPAVRHVRYHSELAGAQSAVIRSGVVGDGPLVGWTVHRMEENSTGRLCATAVDAPAGFGSAALASEDEAAPALPRSVDPTPRPGRSEADMLDGGGLVVHRCIVAPSECDAKGRLMQQFHIARFTDGAPHLWDHAGISTRWLIDNGLGRVAVEMQIRHHNPAMAGDALKLVSRAETGGGKTIRLHHELIRATDGLPIASGEVIGLVMDLTTRKSVRLDLEAFG</sequence>
<dbReference type="Proteomes" id="UP000221168">
    <property type="component" value="Unassembled WGS sequence"/>
</dbReference>
<organism evidence="2 3">
    <name type="scientific">Zhengella mangrovi</name>
    <dbReference type="NCBI Taxonomy" id="1982044"/>
    <lineage>
        <taxon>Bacteria</taxon>
        <taxon>Pseudomonadati</taxon>
        <taxon>Pseudomonadota</taxon>
        <taxon>Alphaproteobacteria</taxon>
        <taxon>Hyphomicrobiales</taxon>
        <taxon>Notoacmeibacteraceae</taxon>
        <taxon>Zhengella</taxon>
    </lineage>
</organism>
<keyword evidence="3" id="KW-1185">Reference proteome</keyword>
<evidence type="ECO:0000313" key="2">
    <source>
        <dbReference type="EMBL" id="PHP65465.1"/>
    </source>
</evidence>
<protein>
    <recommendedName>
        <fullName evidence="4">Thioesterase</fullName>
    </recommendedName>
</protein>
<reference evidence="2 3" key="1">
    <citation type="submission" date="2017-10" db="EMBL/GenBank/DDBJ databases">
        <title>Sedimentibacterium mangrovi gen. nov., sp. nov., a novel member of family Phyllobacteriacea isolated from mangrove sediment.</title>
        <authorList>
            <person name="Liao H."/>
            <person name="Tian Y."/>
        </authorList>
    </citation>
    <scope>NUCLEOTIDE SEQUENCE [LARGE SCALE GENOMIC DNA]</scope>
    <source>
        <strain evidence="2 3">X9-2-2</strain>
    </source>
</reference>
<dbReference type="InterPro" id="IPR029069">
    <property type="entry name" value="HotDog_dom_sf"/>
</dbReference>
<evidence type="ECO:0000313" key="3">
    <source>
        <dbReference type="Proteomes" id="UP000221168"/>
    </source>
</evidence>
<dbReference type="RefSeq" id="WP_099307978.1">
    <property type="nucleotide sequence ID" value="NZ_PDVP01000015.1"/>
</dbReference>
<comment type="caution">
    <text evidence="2">The sequence shown here is derived from an EMBL/GenBank/DDBJ whole genome shotgun (WGS) entry which is preliminary data.</text>
</comment>
<dbReference type="Pfam" id="PF13279">
    <property type="entry name" value="4HBT_2"/>
    <property type="match status" value="2"/>
</dbReference>
<dbReference type="OrthoDB" id="7597365at2"/>